<sequence length="182" mass="19683">MKYLLSLLLAVILVGAGCTRATNVETQTSQNRQEQEQTDPKIEGSSDEDVTQTETEAAIEIETDNGNLEVTKNTTTQVEEDGIPVTEVTLGTTSDTTMSMEAGNYFFTPNTITTAPGSKVKITFAKNVGFHTFVIDAIDLNFSINEGESLLFTAPSEPGSYTFYCDVGSHQSFGMEGTLIVK</sequence>
<evidence type="ECO:0000259" key="5">
    <source>
        <dbReference type="Pfam" id="PF13473"/>
    </source>
</evidence>
<dbReference type="Proteomes" id="UP000033935">
    <property type="component" value="Unassembled WGS sequence"/>
</dbReference>
<feature type="domain" description="EfeO-type cupredoxin-like" evidence="5">
    <location>
        <begin position="94"/>
        <end position="181"/>
    </location>
</feature>
<feature type="region of interest" description="Disordered" evidence="3">
    <location>
        <begin position="25"/>
        <end position="53"/>
    </location>
</feature>
<dbReference type="GO" id="GO:0046872">
    <property type="term" value="F:metal ion binding"/>
    <property type="evidence" value="ECO:0007669"/>
    <property type="project" value="UniProtKB-KW"/>
</dbReference>
<evidence type="ECO:0000256" key="1">
    <source>
        <dbReference type="ARBA" id="ARBA00022723"/>
    </source>
</evidence>
<organism evidence="6 7">
    <name type="scientific">Candidatus Uhrbacteria bacterium GW2011_GWF2_39_13</name>
    <dbReference type="NCBI Taxonomy" id="1618995"/>
    <lineage>
        <taxon>Bacteria</taxon>
        <taxon>Candidatus Uhriibacteriota</taxon>
    </lineage>
</organism>
<dbReference type="SUPFAM" id="SSF49503">
    <property type="entry name" value="Cupredoxins"/>
    <property type="match status" value="1"/>
</dbReference>
<keyword evidence="1" id="KW-0479">Metal-binding</keyword>
<dbReference type="InterPro" id="IPR028871">
    <property type="entry name" value="BlueCu_1_BS"/>
</dbReference>
<dbReference type="PROSITE" id="PS51257">
    <property type="entry name" value="PROKAR_LIPOPROTEIN"/>
    <property type="match status" value="1"/>
</dbReference>
<dbReference type="AlphaFoldDB" id="A0A0G0QTW1"/>
<dbReference type="EMBL" id="LBWG01000001">
    <property type="protein sequence ID" value="KKR05057.1"/>
    <property type="molecule type" value="Genomic_DNA"/>
</dbReference>
<dbReference type="PROSITE" id="PS00196">
    <property type="entry name" value="COPPER_BLUE"/>
    <property type="match status" value="1"/>
</dbReference>
<dbReference type="InterPro" id="IPR008972">
    <property type="entry name" value="Cupredoxin"/>
</dbReference>
<evidence type="ECO:0000313" key="6">
    <source>
        <dbReference type="EMBL" id="KKR05057.1"/>
    </source>
</evidence>
<feature type="compositionally biased region" description="Basic and acidic residues" evidence="3">
    <location>
        <begin position="33"/>
        <end position="44"/>
    </location>
</feature>
<name>A0A0G0QTW1_9BACT</name>
<reference evidence="6 7" key="1">
    <citation type="journal article" date="2015" name="Nature">
        <title>rRNA introns, odd ribosomes, and small enigmatic genomes across a large radiation of phyla.</title>
        <authorList>
            <person name="Brown C.T."/>
            <person name="Hug L.A."/>
            <person name="Thomas B.C."/>
            <person name="Sharon I."/>
            <person name="Castelle C.J."/>
            <person name="Singh A."/>
            <person name="Wilkins M.J."/>
            <person name="Williams K.H."/>
            <person name="Banfield J.F."/>
        </authorList>
    </citation>
    <scope>NUCLEOTIDE SEQUENCE [LARGE SCALE GENOMIC DNA]</scope>
</reference>
<feature type="signal peptide" evidence="4">
    <location>
        <begin position="1"/>
        <end position="21"/>
    </location>
</feature>
<accession>A0A0G0QTW1</accession>
<keyword evidence="2" id="KW-0186">Copper</keyword>
<feature type="chain" id="PRO_5002534090" description="EfeO-type cupredoxin-like domain-containing protein" evidence="4">
    <location>
        <begin position="22"/>
        <end position="182"/>
    </location>
</feature>
<evidence type="ECO:0000256" key="3">
    <source>
        <dbReference type="SAM" id="MobiDB-lite"/>
    </source>
</evidence>
<comment type="caution">
    <text evidence="6">The sequence shown here is derived from an EMBL/GenBank/DDBJ whole genome shotgun (WGS) entry which is preliminary data.</text>
</comment>
<keyword evidence="4" id="KW-0732">Signal</keyword>
<proteinExistence type="predicted"/>
<evidence type="ECO:0000256" key="4">
    <source>
        <dbReference type="SAM" id="SignalP"/>
    </source>
</evidence>
<evidence type="ECO:0000313" key="7">
    <source>
        <dbReference type="Proteomes" id="UP000033935"/>
    </source>
</evidence>
<gene>
    <name evidence="6" type="ORF">UT30_C0001G0016</name>
</gene>
<dbReference type="Gene3D" id="2.60.40.420">
    <property type="entry name" value="Cupredoxins - blue copper proteins"/>
    <property type="match status" value="1"/>
</dbReference>
<dbReference type="Pfam" id="PF13473">
    <property type="entry name" value="Cupredoxin_1"/>
    <property type="match status" value="1"/>
</dbReference>
<evidence type="ECO:0000256" key="2">
    <source>
        <dbReference type="ARBA" id="ARBA00023008"/>
    </source>
</evidence>
<dbReference type="InterPro" id="IPR028096">
    <property type="entry name" value="EfeO_Cupredoxin"/>
</dbReference>
<protein>
    <recommendedName>
        <fullName evidence="5">EfeO-type cupredoxin-like domain-containing protein</fullName>
    </recommendedName>
</protein>